<dbReference type="InterPro" id="IPR009057">
    <property type="entry name" value="Homeodomain-like_sf"/>
</dbReference>
<dbReference type="SMART" id="SM00717">
    <property type="entry name" value="SANT"/>
    <property type="match status" value="2"/>
</dbReference>
<feature type="region of interest" description="Disordered" evidence="8">
    <location>
        <begin position="203"/>
        <end position="230"/>
    </location>
</feature>
<dbReference type="GO" id="GO:0080090">
    <property type="term" value="P:regulation of primary metabolic process"/>
    <property type="evidence" value="ECO:0007669"/>
    <property type="project" value="UniProtKB-ARBA"/>
</dbReference>
<protein>
    <submittedName>
        <fullName evidence="11">Transcription factor myb113</fullName>
    </submittedName>
</protein>
<dbReference type="Proteomes" id="UP000653305">
    <property type="component" value="Unassembled WGS sequence"/>
</dbReference>
<evidence type="ECO:0000256" key="1">
    <source>
        <dbReference type="ARBA" id="ARBA00004123"/>
    </source>
</evidence>
<evidence type="ECO:0000256" key="6">
    <source>
        <dbReference type="ARBA" id="ARBA00023163"/>
    </source>
</evidence>
<dbReference type="EMBL" id="BMAC01000002">
    <property type="protein sequence ID" value="GFP78838.1"/>
    <property type="molecule type" value="Genomic_DNA"/>
</dbReference>
<evidence type="ECO:0000256" key="7">
    <source>
        <dbReference type="ARBA" id="ARBA00023242"/>
    </source>
</evidence>
<evidence type="ECO:0000259" key="9">
    <source>
        <dbReference type="PROSITE" id="PS50090"/>
    </source>
</evidence>
<evidence type="ECO:0000256" key="5">
    <source>
        <dbReference type="ARBA" id="ARBA00023159"/>
    </source>
</evidence>
<feature type="domain" description="Myb-like" evidence="9">
    <location>
        <begin position="58"/>
        <end position="108"/>
    </location>
</feature>
<keyword evidence="4" id="KW-0238">DNA-binding</keyword>
<organism evidence="11 12">
    <name type="scientific">Phtheirospermum japonicum</name>
    <dbReference type="NCBI Taxonomy" id="374723"/>
    <lineage>
        <taxon>Eukaryota</taxon>
        <taxon>Viridiplantae</taxon>
        <taxon>Streptophyta</taxon>
        <taxon>Embryophyta</taxon>
        <taxon>Tracheophyta</taxon>
        <taxon>Spermatophyta</taxon>
        <taxon>Magnoliopsida</taxon>
        <taxon>eudicotyledons</taxon>
        <taxon>Gunneridae</taxon>
        <taxon>Pentapetalae</taxon>
        <taxon>asterids</taxon>
        <taxon>lamiids</taxon>
        <taxon>Lamiales</taxon>
        <taxon>Orobanchaceae</taxon>
        <taxon>Orobanchaceae incertae sedis</taxon>
        <taxon>Phtheirospermum</taxon>
    </lineage>
</organism>
<dbReference type="SMR" id="A0A830B1Q3"/>
<proteinExistence type="predicted"/>
<dbReference type="CDD" id="cd00167">
    <property type="entry name" value="SANT"/>
    <property type="match status" value="2"/>
</dbReference>
<name>A0A830B1Q3_9LAMI</name>
<dbReference type="PROSITE" id="PS50090">
    <property type="entry name" value="MYB_LIKE"/>
    <property type="match status" value="2"/>
</dbReference>
<keyword evidence="2" id="KW-0677">Repeat</keyword>
<evidence type="ECO:0000256" key="4">
    <source>
        <dbReference type="ARBA" id="ARBA00023125"/>
    </source>
</evidence>
<keyword evidence="5" id="KW-0010">Activator</keyword>
<evidence type="ECO:0000313" key="12">
    <source>
        <dbReference type="Proteomes" id="UP000653305"/>
    </source>
</evidence>
<gene>
    <name evidence="11" type="ORF">PHJA_000027300</name>
</gene>
<dbReference type="Gene3D" id="1.10.10.60">
    <property type="entry name" value="Homeodomain-like"/>
    <property type="match status" value="2"/>
</dbReference>
<dbReference type="PANTHER" id="PTHR47999:SF24">
    <property type="entry name" value="TRANSCRIPTION FACTOR MYB90"/>
    <property type="match status" value="1"/>
</dbReference>
<dbReference type="GO" id="GO:0005634">
    <property type="term" value="C:nucleus"/>
    <property type="evidence" value="ECO:0007669"/>
    <property type="project" value="UniProtKB-SubCell"/>
</dbReference>
<evidence type="ECO:0000256" key="2">
    <source>
        <dbReference type="ARBA" id="ARBA00022737"/>
    </source>
</evidence>
<dbReference type="InterPro" id="IPR001005">
    <property type="entry name" value="SANT/Myb"/>
</dbReference>
<comment type="caution">
    <text evidence="11">The sequence shown here is derived from an EMBL/GenBank/DDBJ whole genome shotgun (WGS) entry which is preliminary data.</text>
</comment>
<comment type="subcellular location">
    <subcellularLocation>
        <location evidence="1">Nucleus</location>
    </subcellularLocation>
</comment>
<keyword evidence="3" id="KW-0805">Transcription regulation</keyword>
<accession>A0A830B1Q3</accession>
<dbReference type="FunFam" id="1.10.10.60:FF:000218">
    <property type="entry name" value="Myb transcription factor"/>
    <property type="match status" value="1"/>
</dbReference>
<dbReference type="PANTHER" id="PTHR47999">
    <property type="entry name" value="TRANSCRIPTION FACTOR MYB8-RELATED-RELATED"/>
    <property type="match status" value="1"/>
</dbReference>
<evidence type="ECO:0000313" key="11">
    <source>
        <dbReference type="EMBL" id="GFP78838.1"/>
    </source>
</evidence>
<dbReference type="Pfam" id="PF00249">
    <property type="entry name" value="Myb_DNA-binding"/>
    <property type="match status" value="2"/>
</dbReference>
<dbReference type="GO" id="GO:0003677">
    <property type="term" value="F:DNA binding"/>
    <property type="evidence" value="ECO:0007669"/>
    <property type="project" value="UniProtKB-KW"/>
</dbReference>
<feature type="domain" description="HTH myb-type" evidence="10">
    <location>
        <begin position="58"/>
        <end position="112"/>
    </location>
</feature>
<dbReference type="OrthoDB" id="2143914at2759"/>
<dbReference type="PROSITE" id="PS51294">
    <property type="entry name" value="HTH_MYB"/>
    <property type="match status" value="2"/>
</dbReference>
<evidence type="ECO:0000256" key="3">
    <source>
        <dbReference type="ARBA" id="ARBA00023015"/>
    </source>
</evidence>
<dbReference type="AlphaFoldDB" id="A0A830B1Q3"/>
<keyword evidence="12" id="KW-1185">Reference proteome</keyword>
<keyword evidence="7" id="KW-0539">Nucleus</keyword>
<dbReference type="InterPro" id="IPR017930">
    <property type="entry name" value="Myb_dom"/>
</dbReference>
<sequence length="254" mass="29184">MEVNPVGVRKGVWTPEEDILLRNCIQNYGEGKWHLVPLRAGLNRCRKSCRLRWLNYLNPNIKRGHFTKDEVDLIIRLHKLLGNRWSLIAGRLPGRTANDVKNFWNSHIDKKLVGNTMVPTKVQKTVTQHSDMIVRPRPWTLSNLPTSETMLSTQPTSNIDEKLSNNVKEQSQHVKQPPPSSSDHESIIRWWTNLFEKGQLVDDEEDQVEPGPALEMPTRLHDENDNATPQGDGLGDDFCIDVDFCELLSFFDQE</sequence>
<feature type="domain" description="HTH myb-type" evidence="10">
    <location>
        <begin position="8"/>
        <end position="57"/>
    </location>
</feature>
<evidence type="ECO:0000256" key="8">
    <source>
        <dbReference type="SAM" id="MobiDB-lite"/>
    </source>
</evidence>
<reference evidence="11" key="1">
    <citation type="submission" date="2020-07" db="EMBL/GenBank/DDBJ databases">
        <title>Ethylene signaling mediates host invasion by parasitic plants.</title>
        <authorList>
            <person name="Yoshida S."/>
        </authorList>
    </citation>
    <scope>NUCLEOTIDE SEQUENCE</scope>
    <source>
        <strain evidence="11">Okayama</strain>
    </source>
</reference>
<feature type="region of interest" description="Disordered" evidence="8">
    <location>
        <begin position="166"/>
        <end position="185"/>
    </location>
</feature>
<dbReference type="SUPFAM" id="SSF46689">
    <property type="entry name" value="Homeodomain-like"/>
    <property type="match status" value="1"/>
</dbReference>
<dbReference type="InterPro" id="IPR015495">
    <property type="entry name" value="Myb_TF_plants"/>
</dbReference>
<evidence type="ECO:0000259" key="10">
    <source>
        <dbReference type="PROSITE" id="PS51294"/>
    </source>
</evidence>
<feature type="domain" description="Myb-like" evidence="9">
    <location>
        <begin position="5"/>
        <end position="57"/>
    </location>
</feature>
<keyword evidence="6" id="KW-0804">Transcription</keyword>